<dbReference type="AlphaFoldDB" id="A0A1G6A7Y0"/>
<reference evidence="1 2" key="1">
    <citation type="submission" date="2016-10" db="EMBL/GenBank/DDBJ databases">
        <authorList>
            <person name="de Groot N.N."/>
        </authorList>
    </citation>
    <scope>NUCLEOTIDE SEQUENCE [LARGE SCALE GENOMIC DNA]</scope>
    <source>
        <strain evidence="1 2">DSM 3217</strain>
    </source>
</reference>
<gene>
    <name evidence="1" type="ORF">SAMN02910417_00328</name>
</gene>
<evidence type="ECO:0000313" key="1">
    <source>
        <dbReference type="EMBL" id="SDB04143.1"/>
    </source>
</evidence>
<dbReference type="RefSeq" id="WP_090171536.1">
    <property type="nucleotide sequence ID" value="NZ_FMXR01000004.1"/>
</dbReference>
<name>A0A1G6A7Y0_EUBOX</name>
<proteinExistence type="predicted"/>
<accession>A0A1G6A7Y0</accession>
<organism evidence="1 2">
    <name type="scientific">Eubacterium oxidoreducens</name>
    <dbReference type="NCBI Taxonomy" id="1732"/>
    <lineage>
        <taxon>Bacteria</taxon>
        <taxon>Bacillati</taxon>
        <taxon>Bacillota</taxon>
        <taxon>Clostridia</taxon>
        <taxon>Eubacteriales</taxon>
        <taxon>Eubacteriaceae</taxon>
        <taxon>Eubacterium</taxon>
    </lineage>
</organism>
<dbReference type="STRING" id="1732.SAMN02910417_00328"/>
<keyword evidence="2" id="KW-1185">Reference proteome</keyword>
<sequence>MKQLLEILQRELGVGSASVVLPGIVNDFKGMLLKAGAGNVVMEEYKIDTGVTVKLAGKNQTGVLYVTGIWVEQKQIPVLPFVL</sequence>
<protein>
    <submittedName>
        <fullName evidence="1">Uncharacterized protein</fullName>
    </submittedName>
</protein>
<dbReference type="Proteomes" id="UP000199228">
    <property type="component" value="Unassembled WGS sequence"/>
</dbReference>
<evidence type="ECO:0000313" key="2">
    <source>
        <dbReference type="Proteomes" id="UP000199228"/>
    </source>
</evidence>
<dbReference type="EMBL" id="FMXR01000004">
    <property type="protein sequence ID" value="SDB04143.1"/>
    <property type="molecule type" value="Genomic_DNA"/>
</dbReference>